<name>B5EW07_ALIFM</name>
<organism evidence="1 2">
    <name type="scientific">Aliivibrio fischeri (strain MJ11)</name>
    <name type="common">Vibrio fischeri</name>
    <dbReference type="NCBI Taxonomy" id="388396"/>
    <lineage>
        <taxon>Bacteria</taxon>
        <taxon>Pseudomonadati</taxon>
        <taxon>Pseudomonadota</taxon>
        <taxon>Gammaproteobacteria</taxon>
        <taxon>Vibrionales</taxon>
        <taxon>Vibrionaceae</taxon>
        <taxon>Aliivibrio</taxon>
    </lineage>
</organism>
<dbReference type="EMBL" id="CP001134">
    <property type="protein sequence ID" value="ACH64730.1"/>
    <property type="molecule type" value="Genomic_DNA"/>
</dbReference>
<reference evidence="1 2" key="2">
    <citation type="journal article" date="2009" name="Nature">
        <title>A single regulatory gene is sufficient to alter bacterial host range.</title>
        <authorList>
            <person name="Mandel M.J."/>
            <person name="Wollenberg M.S."/>
            <person name="Stabb E.V."/>
            <person name="Visick K.L."/>
            <person name="Ruby E.G."/>
        </authorList>
    </citation>
    <scope>NUCLEOTIDE SEQUENCE [LARGE SCALE GENOMIC DNA]</scope>
    <source>
        <strain evidence="1 2">MJ11</strain>
        <plasmid evidence="2">Plasmid pMJ100</plasmid>
    </source>
</reference>
<reference evidence="2" key="1">
    <citation type="submission" date="2008-08" db="EMBL/GenBank/DDBJ databases">
        <title>Complete sequence of Vibrio fischeri strain MJ11.</title>
        <authorList>
            <person name="Mandel M.J."/>
            <person name="Stabb E.V."/>
            <person name="Ruby E.G."/>
            <person name="Ferriera S."/>
            <person name="Johnson J."/>
            <person name="Kravitz S."/>
            <person name="Beeson K."/>
            <person name="Sutton G."/>
            <person name="Rogers Y.-H."/>
            <person name="Friedman R."/>
            <person name="Frazier M."/>
            <person name="Venter J.C."/>
        </authorList>
    </citation>
    <scope>NUCLEOTIDE SEQUENCE [LARGE SCALE GENOMIC DNA]</scope>
    <source>
        <strain evidence="2">MJ11</strain>
        <plasmid evidence="2">Plasmid pMJ100</plasmid>
    </source>
</reference>
<dbReference type="AlphaFoldDB" id="B5EW07"/>
<keyword evidence="1" id="KW-0614">Plasmid</keyword>
<proteinExistence type="predicted"/>
<accession>B5EW07</accession>
<dbReference type="HOGENOM" id="CLU_2262638_0_0_6"/>
<dbReference type="RefSeq" id="WP_012534513.1">
    <property type="nucleotide sequence ID" value="NC_011185.1"/>
</dbReference>
<dbReference type="KEGG" id="vfm:VFMJ11_B0064"/>
<sequence>MCKSNGKQASVSLNDNWKVSRLIDFDGVTGSVLINVVTEKVYCHKPSEILIAPQIELEGILKDKNSDFWEQEVAKLDDLQGHYFFNGRLRGNSFKSATLLCAV</sequence>
<gene>
    <name evidence="1" type="ordered locus">VFMJ11_B0064</name>
</gene>
<evidence type="ECO:0000313" key="1">
    <source>
        <dbReference type="EMBL" id="ACH64730.1"/>
    </source>
</evidence>
<dbReference type="Proteomes" id="UP000001857">
    <property type="component" value="Plasmid pMJ100"/>
</dbReference>
<protein>
    <submittedName>
        <fullName evidence="1">Uncharacterized protein</fullName>
    </submittedName>
</protein>
<evidence type="ECO:0000313" key="2">
    <source>
        <dbReference type="Proteomes" id="UP000001857"/>
    </source>
</evidence>
<geneLocation type="plasmid" evidence="1 2">
    <name>pMJ100</name>
</geneLocation>